<proteinExistence type="predicted"/>
<organism evidence="1 2">
    <name type="scientific">Choiromyces venosus 120613-1</name>
    <dbReference type="NCBI Taxonomy" id="1336337"/>
    <lineage>
        <taxon>Eukaryota</taxon>
        <taxon>Fungi</taxon>
        <taxon>Dikarya</taxon>
        <taxon>Ascomycota</taxon>
        <taxon>Pezizomycotina</taxon>
        <taxon>Pezizomycetes</taxon>
        <taxon>Pezizales</taxon>
        <taxon>Tuberaceae</taxon>
        <taxon>Choiromyces</taxon>
    </lineage>
</organism>
<evidence type="ECO:0000313" key="2">
    <source>
        <dbReference type="Proteomes" id="UP000276215"/>
    </source>
</evidence>
<protein>
    <submittedName>
        <fullName evidence="1">Uncharacterized protein</fullName>
    </submittedName>
</protein>
<dbReference type="AlphaFoldDB" id="A0A3N4JU35"/>
<keyword evidence="2" id="KW-1185">Reference proteome</keyword>
<reference evidence="1 2" key="1">
    <citation type="journal article" date="2018" name="Nat. Ecol. Evol.">
        <title>Pezizomycetes genomes reveal the molecular basis of ectomycorrhizal truffle lifestyle.</title>
        <authorList>
            <person name="Murat C."/>
            <person name="Payen T."/>
            <person name="Noel B."/>
            <person name="Kuo A."/>
            <person name="Morin E."/>
            <person name="Chen J."/>
            <person name="Kohler A."/>
            <person name="Krizsan K."/>
            <person name="Balestrini R."/>
            <person name="Da Silva C."/>
            <person name="Montanini B."/>
            <person name="Hainaut M."/>
            <person name="Levati E."/>
            <person name="Barry K.W."/>
            <person name="Belfiori B."/>
            <person name="Cichocki N."/>
            <person name="Clum A."/>
            <person name="Dockter R.B."/>
            <person name="Fauchery L."/>
            <person name="Guy J."/>
            <person name="Iotti M."/>
            <person name="Le Tacon F."/>
            <person name="Lindquist E.A."/>
            <person name="Lipzen A."/>
            <person name="Malagnac F."/>
            <person name="Mello A."/>
            <person name="Molinier V."/>
            <person name="Miyauchi S."/>
            <person name="Poulain J."/>
            <person name="Riccioni C."/>
            <person name="Rubini A."/>
            <person name="Sitrit Y."/>
            <person name="Splivallo R."/>
            <person name="Traeger S."/>
            <person name="Wang M."/>
            <person name="Zifcakova L."/>
            <person name="Wipf D."/>
            <person name="Zambonelli A."/>
            <person name="Paolocci F."/>
            <person name="Nowrousian M."/>
            <person name="Ottonello S."/>
            <person name="Baldrian P."/>
            <person name="Spatafora J.W."/>
            <person name="Henrissat B."/>
            <person name="Nagy L.G."/>
            <person name="Aury J.M."/>
            <person name="Wincker P."/>
            <person name="Grigoriev I.V."/>
            <person name="Bonfante P."/>
            <person name="Martin F.M."/>
        </authorList>
    </citation>
    <scope>NUCLEOTIDE SEQUENCE [LARGE SCALE GENOMIC DNA]</scope>
    <source>
        <strain evidence="1 2">120613-1</strain>
    </source>
</reference>
<sequence length="79" mass="9161">MIRSHFLISVQYITEFNMIPLFEYCSRTSKISSELIYSCAPVNTPTAQKYYRIRPFTIFKPISVIETATIYRSALPQSS</sequence>
<name>A0A3N4JU35_9PEZI</name>
<gene>
    <name evidence="1" type="ORF">L873DRAFT_595280</name>
</gene>
<dbReference type="Proteomes" id="UP000276215">
    <property type="component" value="Unassembled WGS sequence"/>
</dbReference>
<evidence type="ECO:0000313" key="1">
    <source>
        <dbReference type="EMBL" id="RPB01707.1"/>
    </source>
</evidence>
<dbReference type="EMBL" id="ML120371">
    <property type="protein sequence ID" value="RPB01707.1"/>
    <property type="molecule type" value="Genomic_DNA"/>
</dbReference>
<accession>A0A3N4JU35</accession>